<organism evidence="6 7">
    <name type="scientific">Nonomuraea harbinensis</name>
    <dbReference type="NCBI Taxonomy" id="1286938"/>
    <lineage>
        <taxon>Bacteria</taxon>
        <taxon>Bacillati</taxon>
        <taxon>Actinomycetota</taxon>
        <taxon>Actinomycetes</taxon>
        <taxon>Streptosporangiales</taxon>
        <taxon>Streptosporangiaceae</taxon>
        <taxon>Nonomuraea</taxon>
    </lineage>
</organism>
<dbReference type="InterPro" id="IPR018060">
    <property type="entry name" value="HTH_AraC"/>
</dbReference>
<dbReference type="Gene3D" id="1.10.10.60">
    <property type="entry name" value="Homeodomain-like"/>
    <property type="match status" value="1"/>
</dbReference>
<keyword evidence="1" id="KW-0805">Transcription regulation</keyword>
<name>A0ABW1BZS2_9ACTN</name>
<feature type="region of interest" description="Disordered" evidence="4">
    <location>
        <begin position="18"/>
        <end position="161"/>
    </location>
</feature>
<dbReference type="InterPro" id="IPR009057">
    <property type="entry name" value="Homeodomain-like_sf"/>
</dbReference>
<evidence type="ECO:0000313" key="7">
    <source>
        <dbReference type="Proteomes" id="UP001596096"/>
    </source>
</evidence>
<dbReference type="EMBL" id="JBHSNW010000014">
    <property type="protein sequence ID" value="MFC5818547.1"/>
    <property type="molecule type" value="Genomic_DNA"/>
</dbReference>
<feature type="domain" description="HTH araC/xylS-type" evidence="5">
    <location>
        <begin position="158"/>
        <end position="204"/>
    </location>
</feature>
<evidence type="ECO:0000256" key="1">
    <source>
        <dbReference type="ARBA" id="ARBA00023015"/>
    </source>
</evidence>
<gene>
    <name evidence="6" type="ORF">ACFPUY_25890</name>
</gene>
<evidence type="ECO:0000256" key="3">
    <source>
        <dbReference type="ARBA" id="ARBA00023163"/>
    </source>
</evidence>
<keyword evidence="2" id="KW-0238">DNA-binding</keyword>
<dbReference type="PRINTS" id="PR00032">
    <property type="entry name" value="HTHARAC"/>
</dbReference>
<sequence>MTTIGLRSVQMSRVRCAGFEAHRSMSRIRSSDPGVDEERSARQRDGAARGRLGRPHPAGPARRPAVPAAGDPAAAGRQDRGPAGRRRAARWPASRRRDPVRRAVGRRRGPAVQRHRGLRHRRARPRAGGRPHPVPDRPRRDARPGDPGVHRAAAGTGRRALADPRLEGVPINAIAARWGFPNDSHFSRTFRAAFGVTPAAYRWQAREDGSADSR</sequence>
<feature type="compositionally biased region" description="Low complexity" evidence="4">
    <location>
        <begin position="55"/>
        <end position="76"/>
    </location>
</feature>
<dbReference type="RefSeq" id="WP_378524910.1">
    <property type="nucleotide sequence ID" value="NZ_JBHSNW010000014.1"/>
</dbReference>
<dbReference type="PROSITE" id="PS01124">
    <property type="entry name" value="HTH_ARAC_FAMILY_2"/>
    <property type="match status" value="1"/>
</dbReference>
<dbReference type="Proteomes" id="UP001596096">
    <property type="component" value="Unassembled WGS sequence"/>
</dbReference>
<protein>
    <submittedName>
        <fullName evidence="6">Helix-turn-helix domain-containing protein</fullName>
    </submittedName>
</protein>
<evidence type="ECO:0000313" key="6">
    <source>
        <dbReference type="EMBL" id="MFC5818547.1"/>
    </source>
</evidence>
<proteinExistence type="predicted"/>
<evidence type="ECO:0000256" key="4">
    <source>
        <dbReference type="SAM" id="MobiDB-lite"/>
    </source>
</evidence>
<feature type="compositionally biased region" description="Basic and acidic residues" evidence="4">
    <location>
        <begin position="133"/>
        <end position="144"/>
    </location>
</feature>
<keyword evidence="3" id="KW-0804">Transcription</keyword>
<dbReference type="InterPro" id="IPR020449">
    <property type="entry name" value="Tscrpt_reg_AraC-type_HTH"/>
</dbReference>
<comment type="caution">
    <text evidence="6">The sequence shown here is derived from an EMBL/GenBank/DDBJ whole genome shotgun (WGS) entry which is preliminary data.</text>
</comment>
<dbReference type="SUPFAM" id="SSF46689">
    <property type="entry name" value="Homeodomain-like"/>
    <property type="match status" value="1"/>
</dbReference>
<feature type="compositionally biased region" description="Basic residues" evidence="4">
    <location>
        <begin position="103"/>
        <end position="129"/>
    </location>
</feature>
<reference evidence="7" key="1">
    <citation type="journal article" date="2019" name="Int. J. Syst. Evol. Microbiol.">
        <title>The Global Catalogue of Microorganisms (GCM) 10K type strain sequencing project: providing services to taxonomists for standard genome sequencing and annotation.</title>
        <authorList>
            <consortium name="The Broad Institute Genomics Platform"/>
            <consortium name="The Broad Institute Genome Sequencing Center for Infectious Disease"/>
            <person name="Wu L."/>
            <person name="Ma J."/>
        </authorList>
    </citation>
    <scope>NUCLEOTIDE SEQUENCE [LARGE SCALE GENOMIC DNA]</scope>
    <source>
        <strain evidence="7">CGMCC 4.7106</strain>
    </source>
</reference>
<dbReference type="Pfam" id="PF12833">
    <property type="entry name" value="HTH_18"/>
    <property type="match status" value="1"/>
</dbReference>
<accession>A0ABW1BZS2</accession>
<evidence type="ECO:0000256" key="2">
    <source>
        <dbReference type="ARBA" id="ARBA00023125"/>
    </source>
</evidence>
<keyword evidence="7" id="KW-1185">Reference proteome</keyword>
<feature type="compositionally biased region" description="Basic and acidic residues" evidence="4">
    <location>
        <begin position="36"/>
        <end position="48"/>
    </location>
</feature>
<evidence type="ECO:0000259" key="5">
    <source>
        <dbReference type="PROSITE" id="PS01124"/>
    </source>
</evidence>
<feature type="compositionally biased region" description="Low complexity" evidence="4">
    <location>
        <begin position="145"/>
        <end position="159"/>
    </location>
</feature>